<evidence type="ECO:0000313" key="1">
    <source>
        <dbReference type="EMBL" id="NGO55850.1"/>
    </source>
</evidence>
<reference evidence="1 2" key="1">
    <citation type="submission" date="2020-02" db="EMBL/GenBank/DDBJ databases">
        <title>Genome sequence of strain CCNWXJ40-4.</title>
        <authorList>
            <person name="Gao J."/>
            <person name="Sun J."/>
        </authorList>
    </citation>
    <scope>NUCLEOTIDE SEQUENCE [LARGE SCALE GENOMIC DNA]</scope>
    <source>
        <strain evidence="1 2">CCNWXJ 40-4</strain>
    </source>
</reference>
<dbReference type="EMBL" id="JAAKZF010000140">
    <property type="protein sequence ID" value="NGO55850.1"/>
    <property type="molecule type" value="Genomic_DNA"/>
</dbReference>
<protein>
    <submittedName>
        <fullName evidence="1">Uncharacterized protein</fullName>
    </submittedName>
</protein>
<gene>
    <name evidence="1" type="ORF">G6N73_33405</name>
</gene>
<keyword evidence="2" id="KW-1185">Reference proteome</keyword>
<dbReference type="RefSeq" id="WP_165034190.1">
    <property type="nucleotide sequence ID" value="NZ_JAAKZF010000140.1"/>
</dbReference>
<comment type="caution">
    <text evidence="1">The sequence shown here is derived from an EMBL/GenBank/DDBJ whole genome shotgun (WGS) entry which is preliminary data.</text>
</comment>
<accession>A0A6G4WP19</accession>
<dbReference type="AlphaFoldDB" id="A0A6G4WP19"/>
<evidence type="ECO:0000313" key="2">
    <source>
        <dbReference type="Proteomes" id="UP001642900"/>
    </source>
</evidence>
<proteinExistence type="predicted"/>
<name>A0A6G4WP19_9HYPH</name>
<organism evidence="1 2">
    <name type="scientific">Allomesorhizobium camelthorni</name>
    <dbReference type="NCBI Taxonomy" id="475069"/>
    <lineage>
        <taxon>Bacteria</taxon>
        <taxon>Pseudomonadati</taxon>
        <taxon>Pseudomonadota</taxon>
        <taxon>Alphaproteobacteria</taxon>
        <taxon>Hyphomicrobiales</taxon>
        <taxon>Phyllobacteriaceae</taxon>
        <taxon>Allomesorhizobium</taxon>
    </lineage>
</organism>
<dbReference type="Proteomes" id="UP001642900">
    <property type="component" value="Unassembled WGS sequence"/>
</dbReference>
<sequence>MSIFERFLRSFGMHRWANRVAIRQTERKMLIAEHKKNSNIRPKKISFDEIMNDLSVSNPSRFLDRKVQSYISGDLWPPTGSDTFDEVEWRGLDNAFTTSVEGVKLYIVLGAPDLLDTIVLKLGTPVVANFAVDGEHRTVSARTAAMAMTMAYLSHQMSKHGAK</sequence>